<reference evidence="2" key="1">
    <citation type="submission" date="2024-07" db="EMBL/GenBank/DDBJ databases">
        <authorList>
            <person name="Yu S.T."/>
        </authorList>
    </citation>
    <scope>NUCLEOTIDE SEQUENCE</scope>
    <source>
        <strain evidence="2">R11</strain>
    </source>
</reference>
<organism evidence="2">
    <name type="scientific">Streptomyces sp. R11</name>
    <dbReference type="NCBI Taxonomy" id="3238625"/>
    <lineage>
        <taxon>Bacteria</taxon>
        <taxon>Bacillati</taxon>
        <taxon>Actinomycetota</taxon>
        <taxon>Actinomycetes</taxon>
        <taxon>Kitasatosporales</taxon>
        <taxon>Streptomycetaceae</taxon>
        <taxon>Streptomyces</taxon>
    </lineage>
</organism>
<gene>
    <name evidence="2" type="ORF">AB5J55_41930</name>
</gene>
<dbReference type="AlphaFoldDB" id="A0AB39NE50"/>
<dbReference type="InterPro" id="IPR024311">
    <property type="entry name" value="Lipocalin-like"/>
</dbReference>
<proteinExistence type="predicted"/>
<dbReference type="Pfam" id="PF13924">
    <property type="entry name" value="Lipocalin_5"/>
    <property type="match status" value="1"/>
</dbReference>
<dbReference type="EMBL" id="CP163432">
    <property type="protein sequence ID" value="XDQ15723.1"/>
    <property type="molecule type" value="Genomic_DNA"/>
</dbReference>
<evidence type="ECO:0000259" key="1">
    <source>
        <dbReference type="Pfam" id="PF13924"/>
    </source>
</evidence>
<sequence length="129" mass="14098">MDSLVGAWELEDFTLTREGTVVHPLGERPSGMLLYTADGWMSALLTVHPDDAPVASPFEETASGTVAYAGRWEREADGPVVHRLQASHYTPWTGTALVRDVRLNQAGLELTAAGPDESLLRLRWRRAGA</sequence>
<evidence type="ECO:0000313" key="2">
    <source>
        <dbReference type="EMBL" id="XDQ15723.1"/>
    </source>
</evidence>
<accession>A0AB39NE50</accession>
<protein>
    <submittedName>
        <fullName evidence="2">Lipocalin-like domain-containing protein</fullName>
    </submittedName>
</protein>
<feature type="domain" description="Lipocalin-like" evidence="1">
    <location>
        <begin position="5"/>
        <end position="111"/>
    </location>
</feature>
<dbReference type="RefSeq" id="WP_369275650.1">
    <property type="nucleotide sequence ID" value="NZ_CP163432.1"/>
</dbReference>
<name>A0AB39NE50_9ACTN</name>